<dbReference type="InterPro" id="IPR029063">
    <property type="entry name" value="SAM-dependent_MTases_sf"/>
</dbReference>
<evidence type="ECO:0000256" key="3">
    <source>
        <dbReference type="ARBA" id="ARBA00022679"/>
    </source>
</evidence>
<dbReference type="NCBIfam" id="TIGR00006">
    <property type="entry name" value="16S rRNA (cytosine(1402)-N(4))-methyltransferase RsmH"/>
    <property type="match status" value="1"/>
</dbReference>
<keyword evidence="2 5" id="KW-0489">Methyltransferase</keyword>
<keyword evidence="4" id="KW-0949">S-adenosyl-L-methionine</keyword>
<proteinExistence type="inferred from homology"/>
<dbReference type="InterPro" id="IPR002903">
    <property type="entry name" value="RsmH"/>
</dbReference>
<keyword evidence="6" id="KW-1185">Reference proteome</keyword>
<keyword evidence="3" id="KW-0808">Transferase</keyword>
<dbReference type="SUPFAM" id="SSF81799">
    <property type="entry name" value="Putative methyltransferase TM0872, insert domain"/>
    <property type="match status" value="1"/>
</dbReference>
<dbReference type="InterPro" id="IPR023397">
    <property type="entry name" value="SAM-dep_MeTrfase_MraW_recog"/>
</dbReference>
<organism evidence="5 6">
    <name type="scientific">Trichonephila clavata</name>
    <name type="common">Joro spider</name>
    <name type="synonym">Nephila clavata</name>
    <dbReference type="NCBI Taxonomy" id="2740835"/>
    <lineage>
        <taxon>Eukaryota</taxon>
        <taxon>Metazoa</taxon>
        <taxon>Ecdysozoa</taxon>
        <taxon>Arthropoda</taxon>
        <taxon>Chelicerata</taxon>
        <taxon>Arachnida</taxon>
        <taxon>Araneae</taxon>
        <taxon>Araneomorphae</taxon>
        <taxon>Entelegynae</taxon>
        <taxon>Araneoidea</taxon>
        <taxon>Nephilidae</taxon>
        <taxon>Trichonephila</taxon>
    </lineage>
</organism>
<protein>
    <submittedName>
        <fullName evidence="5">12S rRNA N4-methylcytidine methyltransferase</fullName>
    </submittedName>
</protein>
<dbReference type="HAMAP" id="MF_01007">
    <property type="entry name" value="16SrRNA_methyltr_H"/>
    <property type="match status" value="1"/>
</dbReference>
<dbReference type="SUPFAM" id="SSF53335">
    <property type="entry name" value="S-adenosyl-L-methionine-dependent methyltransferases"/>
    <property type="match status" value="1"/>
</dbReference>
<dbReference type="Pfam" id="PF01795">
    <property type="entry name" value="Methyltransf_5"/>
    <property type="match status" value="1"/>
</dbReference>
<reference evidence="5" key="1">
    <citation type="submission" date="2020-07" db="EMBL/GenBank/DDBJ databases">
        <title>Multicomponent nature underlies the extraordinary mechanical properties of spider dragline silk.</title>
        <authorList>
            <person name="Kono N."/>
            <person name="Nakamura H."/>
            <person name="Mori M."/>
            <person name="Yoshida Y."/>
            <person name="Ohtoshi R."/>
            <person name="Malay A.D."/>
            <person name="Moran D.A.P."/>
            <person name="Tomita M."/>
            <person name="Numata K."/>
            <person name="Arakawa K."/>
        </authorList>
    </citation>
    <scope>NUCLEOTIDE SEQUENCE</scope>
</reference>
<dbReference type="OrthoDB" id="16290at2759"/>
<dbReference type="Gene3D" id="1.10.150.170">
    <property type="entry name" value="Putative methyltransferase TM0872, insert domain"/>
    <property type="match status" value="1"/>
</dbReference>
<dbReference type="Proteomes" id="UP000887116">
    <property type="component" value="Unassembled WGS sequence"/>
</dbReference>
<dbReference type="Gene3D" id="3.40.50.150">
    <property type="entry name" value="Vaccinia Virus protein VP39"/>
    <property type="match status" value="1"/>
</dbReference>
<dbReference type="GO" id="GO:0070475">
    <property type="term" value="P:rRNA base methylation"/>
    <property type="evidence" value="ECO:0007669"/>
    <property type="project" value="TreeGrafter"/>
</dbReference>
<comment type="caution">
    <text evidence="5">The sequence shown here is derived from an EMBL/GenBank/DDBJ whole genome shotgun (WGS) entry which is preliminary data.</text>
</comment>
<evidence type="ECO:0000313" key="5">
    <source>
        <dbReference type="EMBL" id="GFR07997.1"/>
    </source>
</evidence>
<sequence>MKLLNTVKRRVLLLCHKQIQARFFNSAADFDTIDNSQCEQESGHTPVMPAEIIKAFNPQDNQIFVDMTFGAGGHSRQLLKAASIKLYCLDRDPYAYEKAIKLADEYGKKVIPLLGKFSEMQSLLTKNGVKPNTVDGILIDAGCSSMQMDSSERGFSLSKNGPLDMRMDGKRFSDQPTAADVLNTLDVPSLVKIFKVYGEEKRALKIAQALFDARYMLRTINTTHELADLVQNTLGSEQRFDKLKRTSHVATKVFQALRIFVNDELNELNYGMEMAHTFLKPGGKIAVLTFHSLEDRIVKRHILGIDMDEPVSQSVRQKFKNASKYHSKQEISDIYSKKWNPLYKNVITPSAKEVDLNPRSRSAKLRVAEKNVEKSV</sequence>
<evidence type="ECO:0000256" key="1">
    <source>
        <dbReference type="ARBA" id="ARBA00010396"/>
    </source>
</evidence>
<dbReference type="AlphaFoldDB" id="A0A8X6GNN1"/>
<evidence type="ECO:0000256" key="2">
    <source>
        <dbReference type="ARBA" id="ARBA00022603"/>
    </source>
</evidence>
<evidence type="ECO:0000256" key="4">
    <source>
        <dbReference type="ARBA" id="ARBA00022691"/>
    </source>
</evidence>
<dbReference type="PANTHER" id="PTHR11265:SF0">
    <property type="entry name" value="12S RRNA N4-METHYLCYTIDINE METHYLTRANSFERASE"/>
    <property type="match status" value="1"/>
</dbReference>
<dbReference type="GO" id="GO:0071424">
    <property type="term" value="F:rRNA (cytosine-N4-)-methyltransferase activity"/>
    <property type="evidence" value="ECO:0007669"/>
    <property type="project" value="TreeGrafter"/>
</dbReference>
<comment type="similarity">
    <text evidence="1">Belongs to the methyltransferase superfamily. RsmH family.</text>
</comment>
<accession>A0A8X6GNN1</accession>
<dbReference type="EMBL" id="BMAO01036092">
    <property type="protein sequence ID" value="GFR07997.1"/>
    <property type="molecule type" value="Genomic_DNA"/>
</dbReference>
<name>A0A8X6GNN1_TRICU</name>
<evidence type="ECO:0000313" key="6">
    <source>
        <dbReference type="Proteomes" id="UP000887116"/>
    </source>
</evidence>
<gene>
    <name evidence="5" type="primary">Mettl15</name>
    <name evidence="5" type="ORF">TNCT_219251</name>
</gene>
<dbReference type="PANTHER" id="PTHR11265">
    <property type="entry name" value="S-ADENOSYL-METHYLTRANSFERASE MRAW"/>
    <property type="match status" value="1"/>
</dbReference>